<feature type="region of interest" description="Disordered" evidence="1">
    <location>
        <begin position="38"/>
        <end position="61"/>
    </location>
</feature>
<dbReference type="EnsemblFungi" id="MAPG_02946T0">
    <property type="protein sequence ID" value="MAPG_02946T0"/>
    <property type="gene ID" value="MAPG_02946"/>
</dbReference>
<protein>
    <submittedName>
        <fullName evidence="2 3">Uncharacterized protein</fullName>
    </submittedName>
</protein>
<organism evidence="3 4">
    <name type="scientific">Magnaporthiopsis poae (strain ATCC 64411 / 73-15)</name>
    <name type="common">Kentucky bluegrass fungus</name>
    <name type="synonym">Magnaporthe poae</name>
    <dbReference type="NCBI Taxonomy" id="644358"/>
    <lineage>
        <taxon>Eukaryota</taxon>
        <taxon>Fungi</taxon>
        <taxon>Dikarya</taxon>
        <taxon>Ascomycota</taxon>
        <taxon>Pezizomycotina</taxon>
        <taxon>Sordariomycetes</taxon>
        <taxon>Sordariomycetidae</taxon>
        <taxon>Magnaporthales</taxon>
        <taxon>Magnaporthaceae</taxon>
        <taxon>Magnaporthiopsis</taxon>
    </lineage>
</organism>
<sequence>MWPVMADAVFFWTRDTWSWARRQATVKLTLSTCPLQASSTHPLDHDPVSSAQKGLDEPCAV</sequence>
<dbReference type="EMBL" id="GL876967">
    <property type="protein sequence ID" value="KLU83897.1"/>
    <property type="molecule type" value="Genomic_DNA"/>
</dbReference>
<gene>
    <name evidence="2" type="ORF">MAPG_02946</name>
</gene>
<accession>A0A0C4DSQ8</accession>
<dbReference type="Proteomes" id="UP000011715">
    <property type="component" value="Unassembled WGS sequence"/>
</dbReference>
<dbReference type="VEuPathDB" id="FungiDB:MAPG_02946"/>
<evidence type="ECO:0000313" key="2">
    <source>
        <dbReference type="EMBL" id="KLU83897.1"/>
    </source>
</evidence>
<keyword evidence="4" id="KW-1185">Reference proteome</keyword>
<dbReference type="EMBL" id="ADBL01000715">
    <property type="status" value="NOT_ANNOTATED_CDS"/>
    <property type="molecule type" value="Genomic_DNA"/>
</dbReference>
<reference evidence="3" key="4">
    <citation type="journal article" date="2015" name="G3 (Bethesda)">
        <title>Genome sequences of three phytopathogenic species of the Magnaporthaceae family of fungi.</title>
        <authorList>
            <person name="Okagaki L.H."/>
            <person name="Nunes C.C."/>
            <person name="Sailsbery J."/>
            <person name="Clay B."/>
            <person name="Brown D."/>
            <person name="John T."/>
            <person name="Oh Y."/>
            <person name="Young N."/>
            <person name="Fitzgerald M."/>
            <person name="Haas B.J."/>
            <person name="Zeng Q."/>
            <person name="Young S."/>
            <person name="Adiconis X."/>
            <person name="Fan L."/>
            <person name="Levin J.Z."/>
            <person name="Mitchell T.K."/>
            <person name="Okubara P.A."/>
            <person name="Farman M.L."/>
            <person name="Kohn L.M."/>
            <person name="Birren B."/>
            <person name="Ma L.-J."/>
            <person name="Dean R.A."/>
        </authorList>
    </citation>
    <scope>NUCLEOTIDE SEQUENCE</scope>
    <source>
        <strain evidence="3">ATCC 64411 / 73-15</strain>
    </source>
</reference>
<evidence type="ECO:0000313" key="3">
    <source>
        <dbReference type="EnsemblFungi" id="MAPG_02946T0"/>
    </source>
</evidence>
<reference evidence="2" key="3">
    <citation type="submission" date="2011-03" db="EMBL/GenBank/DDBJ databases">
        <title>Annotation of Magnaporthe poae ATCC 64411.</title>
        <authorList>
            <person name="Ma L.-J."/>
            <person name="Dead R."/>
            <person name="Young S.K."/>
            <person name="Zeng Q."/>
            <person name="Gargeya S."/>
            <person name="Fitzgerald M."/>
            <person name="Haas B."/>
            <person name="Abouelleil A."/>
            <person name="Alvarado L."/>
            <person name="Arachchi H.M."/>
            <person name="Berlin A."/>
            <person name="Brown A."/>
            <person name="Chapman S.B."/>
            <person name="Chen Z."/>
            <person name="Dunbar C."/>
            <person name="Freedman E."/>
            <person name="Gearin G."/>
            <person name="Gellesch M."/>
            <person name="Goldberg J."/>
            <person name="Griggs A."/>
            <person name="Gujja S."/>
            <person name="Heiman D."/>
            <person name="Howarth C."/>
            <person name="Larson L."/>
            <person name="Lui A."/>
            <person name="MacDonald P.J.P."/>
            <person name="Mehta T."/>
            <person name="Montmayeur A."/>
            <person name="Murphy C."/>
            <person name="Neiman D."/>
            <person name="Pearson M."/>
            <person name="Priest M."/>
            <person name="Roberts A."/>
            <person name="Saif S."/>
            <person name="Shea T."/>
            <person name="Shenoy N."/>
            <person name="Sisk P."/>
            <person name="Stolte C."/>
            <person name="Sykes S."/>
            <person name="Yandava C."/>
            <person name="Wortman J."/>
            <person name="Nusbaum C."/>
            <person name="Birren B."/>
        </authorList>
    </citation>
    <scope>NUCLEOTIDE SEQUENCE</scope>
    <source>
        <strain evidence="2">ATCC 64411</strain>
    </source>
</reference>
<proteinExistence type="predicted"/>
<reference evidence="4" key="2">
    <citation type="submission" date="2010-05" db="EMBL/GenBank/DDBJ databases">
        <title>The genome sequence of Magnaporthe poae strain ATCC 64411.</title>
        <authorList>
            <person name="Ma L.-J."/>
            <person name="Dead R."/>
            <person name="Young S."/>
            <person name="Zeng Q."/>
            <person name="Koehrsen M."/>
            <person name="Alvarado L."/>
            <person name="Berlin A."/>
            <person name="Chapman S.B."/>
            <person name="Chen Z."/>
            <person name="Freedman E."/>
            <person name="Gellesch M."/>
            <person name="Goldberg J."/>
            <person name="Griggs A."/>
            <person name="Gujja S."/>
            <person name="Heilman E.R."/>
            <person name="Heiman D."/>
            <person name="Hepburn T."/>
            <person name="Howarth C."/>
            <person name="Jen D."/>
            <person name="Larson L."/>
            <person name="Mehta T."/>
            <person name="Neiman D."/>
            <person name="Pearson M."/>
            <person name="Roberts A."/>
            <person name="Saif S."/>
            <person name="Shea T."/>
            <person name="Shenoy N."/>
            <person name="Sisk P."/>
            <person name="Stolte C."/>
            <person name="Sykes S."/>
            <person name="Walk T."/>
            <person name="White J."/>
            <person name="Yandava C."/>
            <person name="Haas B."/>
            <person name="Nusbaum C."/>
            <person name="Birren B."/>
        </authorList>
    </citation>
    <scope>NUCLEOTIDE SEQUENCE [LARGE SCALE GENOMIC DNA]</scope>
    <source>
        <strain evidence="4">ATCC 64411 / 73-15</strain>
    </source>
</reference>
<evidence type="ECO:0000313" key="4">
    <source>
        <dbReference type="Proteomes" id="UP000011715"/>
    </source>
</evidence>
<evidence type="ECO:0000256" key="1">
    <source>
        <dbReference type="SAM" id="MobiDB-lite"/>
    </source>
</evidence>
<name>A0A0C4DSQ8_MAGP6</name>
<reference evidence="2" key="1">
    <citation type="submission" date="2010-05" db="EMBL/GenBank/DDBJ databases">
        <title>The Genome Sequence of Magnaporthe poae strain ATCC 64411.</title>
        <authorList>
            <consortium name="The Broad Institute Genome Sequencing Platform"/>
            <consortium name="Broad Institute Genome Sequencing Center for Infectious Disease"/>
            <person name="Ma L.-J."/>
            <person name="Dead R."/>
            <person name="Young S."/>
            <person name="Zeng Q."/>
            <person name="Koehrsen M."/>
            <person name="Alvarado L."/>
            <person name="Berlin A."/>
            <person name="Chapman S.B."/>
            <person name="Chen Z."/>
            <person name="Freedman E."/>
            <person name="Gellesch M."/>
            <person name="Goldberg J."/>
            <person name="Griggs A."/>
            <person name="Gujja S."/>
            <person name="Heilman E.R."/>
            <person name="Heiman D."/>
            <person name="Hepburn T."/>
            <person name="Howarth C."/>
            <person name="Jen D."/>
            <person name="Larson L."/>
            <person name="Mehta T."/>
            <person name="Neiman D."/>
            <person name="Pearson M."/>
            <person name="Roberts A."/>
            <person name="Saif S."/>
            <person name="Shea T."/>
            <person name="Shenoy N."/>
            <person name="Sisk P."/>
            <person name="Stolte C."/>
            <person name="Sykes S."/>
            <person name="Walk T."/>
            <person name="White J."/>
            <person name="Yandava C."/>
            <person name="Haas B."/>
            <person name="Nusbaum C."/>
            <person name="Birren B."/>
        </authorList>
    </citation>
    <scope>NUCLEOTIDE SEQUENCE</scope>
    <source>
        <strain evidence="2">ATCC 64411</strain>
    </source>
</reference>
<dbReference type="AlphaFoldDB" id="A0A0C4DSQ8"/>
<reference evidence="3" key="5">
    <citation type="submission" date="2015-06" db="UniProtKB">
        <authorList>
            <consortium name="EnsemblFungi"/>
        </authorList>
    </citation>
    <scope>IDENTIFICATION</scope>
    <source>
        <strain evidence="3">ATCC 64411</strain>
    </source>
</reference>